<sequence>MRIRIEGRNLPGRPGVAVGVQRRDKPAELLGVQPGDAAQVAWELTATAAKVVDGRLDVRGPHIQGGPGQRFVYLTWLGSDGVMFRRAKLWLDGIDPATAEAALAAGRLTARLGLTDPAGDPVCASVRPPLISWTVD</sequence>
<dbReference type="InterPro" id="IPR046032">
    <property type="entry name" value="DUF5990"/>
</dbReference>
<dbReference type="EMBL" id="JBHSAY010000030">
    <property type="protein sequence ID" value="MFC4136441.1"/>
    <property type="molecule type" value="Genomic_DNA"/>
</dbReference>
<evidence type="ECO:0000313" key="1">
    <source>
        <dbReference type="EMBL" id="MFC4136441.1"/>
    </source>
</evidence>
<dbReference type="RefSeq" id="WP_253755995.1">
    <property type="nucleotide sequence ID" value="NZ_JAMZDZ010000001.1"/>
</dbReference>
<accession>A0ABV8LZA2</accession>
<evidence type="ECO:0000313" key="2">
    <source>
        <dbReference type="Proteomes" id="UP001595816"/>
    </source>
</evidence>
<name>A0ABV8LZA2_9ACTN</name>
<gene>
    <name evidence="1" type="ORF">ACFOZ4_38030</name>
</gene>
<keyword evidence="2" id="KW-1185">Reference proteome</keyword>
<protein>
    <submittedName>
        <fullName evidence="1">DUF5990 family protein</fullName>
    </submittedName>
</protein>
<dbReference type="Pfam" id="PF19452">
    <property type="entry name" value="DUF5990"/>
    <property type="match status" value="1"/>
</dbReference>
<proteinExistence type="predicted"/>
<organism evidence="1 2">
    <name type="scientific">Hamadaea flava</name>
    <dbReference type="NCBI Taxonomy" id="1742688"/>
    <lineage>
        <taxon>Bacteria</taxon>
        <taxon>Bacillati</taxon>
        <taxon>Actinomycetota</taxon>
        <taxon>Actinomycetes</taxon>
        <taxon>Micromonosporales</taxon>
        <taxon>Micromonosporaceae</taxon>
        <taxon>Hamadaea</taxon>
    </lineage>
</organism>
<reference evidence="2" key="1">
    <citation type="journal article" date="2019" name="Int. J. Syst. Evol. Microbiol.">
        <title>The Global Catalogue of Microorganisms (GCM) 10K type strain sequencing project: providing services to taxonomists for standard genome sequencing and annotation.</title>
        <authorList>
            <consortium name="The Broad Institute Genomics Platform"/>
            <consortium name="The Broad Institute Genome Sequencing Center for Infectious Disease"/>
            <person name="Wu L."/>
            <person name="Ma J."/>
        </authorList>
    </citation>
    <scope>NUCLEOTIDE SEQUENCE [LARGE SCALE GENOMIC DNA]</scope>
    <source>
        <strain evidence="2">CGMCC 4.7289</strain>
    </source>
</reference>
<comment type="caution">
    <text evidence="1">The sequence shown here is derived from an EMBL/GenBank/DDBJ whole genome shotgun (WGS) entry which is preliminary data.</text>
</comment>
<dbReference type="Proteomes" id="UP001595816">
    <property type="component" value="Unassembled WGS sequence"/>
</dbReference>